<dbReference type="SUPFAM" id="SSF51735">
    <property type="entry name" value="NAD(P)-binding Rossmann-fold domains"/>
    <property type="match status" value="1"/>
</dbReference>
<dbReference type="PANTHER" id="PTHR24322">
    <property type="entry name" value="PKSB"/>
    <property type="match status" value="1"/>
</dbReference>
<accession>A0A3Q0SJC2</accession>
<dbReference type="Proteomes" id="UP000261340">
    <property type="component" value="Unplaced"/>
</dbReference>
<dbReference type="PRINTS" id="PR00081">
    <property type="entry name" value="GDHRDH"/>
</dbReference>
<sequence>MKVNCHSLFSTVKAFLPQMKAQKHGHIVTIASDLSLFSTACVENYCASKFAEVGFHESLAHELHAEEAEGVKITLVCPYVVNTGMFDGCKIRYAKIIIIQLRSKNVWRVKQSSEFLALFTDLSLYTLCSFLRLLPLESNVTAYHFIGSDKCMYPFIETMKNQITNSSVAVA</sequence>
<reference evidence="1" key="1">
    <citation type="submission" date="2025-08" db="UniProtKB">
        <authorList>
            <consortium name="Ensembl"/>
        </authorList>
    </citation>
    <scope>IDENTIFICATION</scope>
</reference>
<reference evidence="1" key="2">
    <citation type="submission" date="2025-09" db="UniProtKB">
        <authorList>
            <consortium name="Ensembl"/>
        </authorList>
    </citation>
    <scope>IDENTIFICATION</scope>
</reference>
<dbReference type="OMA" id="GHIMILA"/>
<dbReference type="InterPro" id="IPR002347">
    <property type="entry name" value="SDR_fam"/>
</dbReference>
<evidence type="ECO:0000313" key="1">
    <source>
        <dbReference type="Ensembl" id="ENSACIP00000020470.1"/>
    </source>
</evidence>
<dbReference type="Gene3D" id="3.40.50.720">
    <property type="entry name" value="NAD(P)-binding Rossmann-like Domain"/>
    <property type="match status" value="1"/>
</dbReference>
<dbReference type="STRING" id="61819.ENSACIP00000020470"/>
<dbReference type="AlphaFoldDB" id="A0A3Q0SJC2"/>
<name>A0A3Q0SJC2_AMPCI</name>
<proteinExistence type="predicted"/>
<evidence type="ECO:0000313" key="2">
    <source>
        <dbReference type="Proteomes" id="UP000261340"/>
    </source>
</evidence>
<dbReference type="GeneTree" id="ENSGT00940000165342"/>
<dbReference type="GO" id="GO:0005811">
    <property type="term" value="C:lipid droplet"/>
    <property type="evidence" value="ECO:0007669"/>
    <property type="project" value="TreeGrafter"/>
</dbReference>
<dbReference type="Ensembl" id="ENSACIT00000021006.1">
    <property type="protein sequence ID" value="ENSACIP00000020470.1"/>
    <property type="gene ID" value="ENSACIG00000015908.1"/>
</dbReference>
<dbReference type="InterPro" id="IPR036291">
    <property type="entry name" value="NAD(P)-bd_dom_sf"/>
</dbReference>
<dbReference type="Pfam" id="PF00106">
    <property type="entry name" value="adh_short"/>
    <property type="match status" value="1"/>
</dbReference>
<organism evidence="1 2">
    <name type="scientific">Amphilophus citrinellus</name>
    <name type="common">Midas cichlid</name>
    <name type="synonym">Cichlasoma citrinellum</name>
    <dbReference type="NCBI Taxonomy" id="61819"/>
    <lineage>
        <taxon>Eukaryota</taxon>
        <taxon>Metazoa</taxon>
        <taxon>Chordata</taxon>
        <taxon>Craniata</taxon>
        <taxon>Vertebrata</taxon>
        <taxon>Euteleostomi</taxon>
        <taxon>Actinopterygii</taxon>
        <taxon>Neopterygii</taxon>
        <taxon>Teleostei</taxon>
        <taxon>Neoteleostei</taxon>
        <taxon>Acanthomorphata</taxon>
        <taxon>Ovalentaria</taxon>
        <taxon>Cichlomorphae</taxon>
        <taxon>Cichliformes</taxon>
        <taxon>Cichlidae</taxon>
        <taxon>New World cichlids</taxon>
        <taxon>Cichlasomatinae</taxon>
        <taxon>Heroini</taxon>
        <taxon>Amphilophus</taxon>
    </lineage>
</organism>
<keyword evidence="2" id="KW-1185">Reference proteome</keyword>
<dbReference type="GO" id="GO:0016616">
    <property type="term" value="F:oxidoreductase activity, acting on the CH-OH group of donors, NAD or NADP as acceptor"/>
    <property type="evidence" value="ECO:0007669"/>
    <property type="project" value="TreeGrafter"/>
</dbReference>
<dbReference type="PANTHER" id="PTHR24322:SF691">
    <property type="entry name" value="RETINOL DEHYDROGENASE 10-LIKE"/>
    <property type="match status" value="1"/>
</dbReference>
<protein>
    <submittedName>
        <fullName evidence="1">Retinol dehydrogenase 20</fullName>
    </submittedName>
</protein>